<sequence length="263" mass="30842">MIDIVFNGRFASTLTEYDKLRQVNRQVLALPMYLGLGDISQGTFIENRQTVYKIQYAHQENSEYHTAQAVQNLRNALKLLDEAIARNEPLRAWWSDDVNDYCGFLWLCNYLKNSTVEMSSIKVPMTFVTSDNALAIISGLGDLTPENIDEFNLFDLEKSVSKNRRTAYSYYWRDLRSENNPIRAVINGKCISQSIDFYDRFILLNLSYERFRKIIRVIGETIGNYPFAPEWWYRHRIDYLVSKGSLEYKIDPDMMVGKIRIRH</sequence>
<dbReference type="RefSeq" id="WP_057910488.1">
    <property type="nucleotide sequence ID" value="NZ_CP018796.1"/>
</dbReference>
<dbReference type="InterPro" id="IPR014973">
    <property type="entry name" value="DUF1835"/>
</dbReference>
<dbReference type="Pfam" id="PF08874">
    <property type="entry name" value="DUF1835"/>
    <property type="match status" value="1"/>
</dbReference>
<feature type="domain" description="DUF3658" evidence="2">
    <location>
        <begin position="154"/>
        <end position="254"/>
    </location>
</feature>
<dbReference type="EMBL" id="MSBD01000048">
    <property type="protein sequence ID" value="ORN26157.1"/>
    <property type="molecule type" value="Genomic_DNA"/>
</dbReference>
<comment type="caution">
    <text evidence="3">The sequence shown here is derived from an EMBL/GenBank/DDBJ whole genome shotgun (WGS) entry which is preliminary data.</text>
</comment>
<reference evidence="3 4" key="1">
    <citation type="journal article" date="2017" name="Front. Microbiol.">
        <title>The Histidine Decarboxylase Gene Cluster of Lactobacillus parabuchneri Was Gained by Horizontal Gene Transfer and Is Mobile within the Species.</title>
        <authorList>
            <person name="Wuthrich D."/>
            <person name="Berthoud H."/>
            <person name="Wechsler D."/>
            <person name="Eugster E."/>
            <person name="Irmler S."/>
            <person name="Bruggmann R."/>
        </authorList>
    </citation>
    <scope>NUCLEOTIDE SEQUENCE [LARGE SCALE GENOMIC DNA]</scope>
    <source>
        <strain evidence="3 4">FAM23169</strain>
    </source>
</reference>
<proteinExistence type="predicted"/>
<evidence type="ECO:0000313" key="3">
    <source>
        <dbReference type="EMBL" id="ORN26157.1"/>
    </source>
</evidence>
<evidence type="ECO:0000259" key="1">
    <source>
        <dbReference type="Pfam" id="PF08874"/>
    </source>
</evidence>
<keyword evidence="4" id="KW-1185">Reference proteome</keyword>
<accession>A0A1X1FCH6</accession>
<dbReference type="AlphaFoldDB" id="A0A1X1FCH6"/>
<organism evidence="3 4">
    <name type="scientific">Lentilactobacillus parabuchneri</name>
    <dbReference type="NCBI Taxonomy" id="152331"/>
    <lineage>
        <taxon>Bacteria</taxon>
        <taxon>Bacillati</taxon>
        <taxon>Bacillota</taxon>
        <taxon>Bacilli</taxon>
        <taxon>Lactobacillales</taxon>
        <taxon>Lactobacillaceae</taxon>
        <taxon>Lentilactobacillus</taxon>
    </lineage>
</organism>
<evidence type="ECO:0000259" key="2">
    <source>
        <dbReference type="Pfam" id="PF12395"/>
    </source>
</evidence>
<evidence type="ECO:0000313" key="4">
    <source>
        <dbReference type="Proteomes" id="UP000193009"/>
    </source>
</evidence>
<dbReference type="Pfam" id="PF12395">
    <property type="entry name" value="DUF3658"/>
    <property type="match status" value="1"/>
</dbReference>
<gene>
    <name evidence="3" type="ORF">FAM23169_02056</name>
</gene>
<protein>
    <recommendedName>
        <fullName evidence="5">DUF1835 domain-containing protein</fullName>
    </recommendedName>
</protein>
<dbReference type="Proteomes" id="UP000193009">
    <property type="component" value="Unassembled WGS sequence"/>
</dbReference>
<dbReference type="OrthoDB" id="1654031at2"/>
<feature type="domain" description="DUF1835" evidence="1">
    <location>
        <begin position="2"/>
        <end position="122"/>
    </location>
</feature>
<dbReference type="KEGG" id="lpar:FAM21731_02121"/>
<evidence type="ECO:0008006" key="5">
    <source>
        <dbReference type="Google" id="ProtNLM"/>
    </source>
</evidence>
<dbReference type="STRING" id="152331.FAM21731_02121"/>
<name>A0A1X1FCH6_9LACO</name>
<dbReference type="InterPro" id="IPR022123">
    <property type="entry name" value="DUF3658"/>
</dbReference>
<dbReference type="GeneID" id="69803834"/>